<dbReference type="Proteomes" id="UP000322144">
    <property type="component" value="Segment"/>
</dbReference>
<dbReference type="Gene3D" id="3.40.50.620">
    <property type="entry name" value="HUPs"/>
    <property type="match status" value="1"/>
</dbReference>
<comment type="pathway">
    <text evidence="1">Purine metabolism; 7-cyano-7-deazaguanine biosynthesis.</text>
</comment>
<reference evidence="10 11" key="1">
    <citation type="submission" date="2019-06" db="EMBL/GenBank/DDBJ databases">
        <title>A distant relative of Phikzvirus genus phages from a therapeutic phage collection.</title>
        <authorList>
            <person name="Hejnowicz M.S."/>
            <person name="Dabrowski K."/>
            <person name="Gawor J."/>
            <person name="Weber-Dabrowska B."/>
            <person name="Gromadka R."/>
            <person name="Lobocka M.B."/>
        </authorList>
    </citation>
    <scope>NUCLEOTIDE SEQUENCE [LARGE SCALE GENOMIC DNA]</scope>
</reference>
<accession>A0A5C1K8W3</accession>
<evidence type="ECO:0000313" key="10">
    <source>
        <dbReference type="EMBL" id="QEM41973.1"/>
    </source>
</evidence>
<dbReference type="PANTHER" id="PTHR42914:SF1">
    <property type="entry name" value="7-CYANO-7-DEAZAGUANINE SYNTHASE"/>
    <property type="match status" value="1"/>
</dbReference>
<comment type="catalytic activity">
    <reaction evidence="9">
        <text>7-carboxy-7-carbaguanine + NH4(+) + 2 ATP = 7-cyano-7-carbaguanine + 2 AMP + 2 diphosphate + 2 H(+)</text>
        <dbReference type="Rhea" id="RHEA:27982"/>
        <dbReference type="ChEBI" id="CHEBI:15378"/>
        <dbReference type="ChEBI" id="CHEBI:28938"/>
        <dbReference type="ChEBI" id="CHEBI:30616"/>
        <dbReference type="ChEBI" id="CHEBI:33019"/>
        <dbReference type="ChEBI" id="CHEBI:45075"/>
        <dbReference type="ChEBI" id="CHEBI:61036"/>
        <dbReference type="ChEBI" id="CHEBI:456215"/>
        <dbReference type="EC" id="6.3.4.20"/>
    </reaction>
</comment>
<dbReference type="SUPFAM" id="SSF52402">
    <property type="entry name" value="Adenine nucleotide alpha hydrolases-like"/>
    <property type="match status" value="1"/>
</dbReference>
<protein>
    <recommendedName>
        <fullName evidence="8">7-cyano-7-deazaguanine synthase</fullName>
        <ecNumber evidence="8">6.3.4.20</ecNumber>
    </recommendedName>
</protein>
<keyword evidence="11" id="KW-1185">Reference proteome</keyword>
<evidence type="ECO:0000256" key="6">
    <source>
        <dbReference type="ARBA" id="ARBA00022840"/>
    </source>
</evidence>
<dbReference type="PANTHER" id="PTHR42914">
    <property type="entry name" value="7-CYANO-7-DEAZAGUANINE SYNTHASE"/>
    <property type="match status" value="1"/>
</dbReference>
<dbReference type="Pfam" id="PF06508">
    <property type="entry name" value="QueC"/>
    <property type="match status" value="1"/>
</dbReference>
<dbReference type="GO" id="GO:0046872">
    <property type="term" value="F:metal ion binding"/>
    <property type="evidence" value="ECO:0007669"/>
    <property type="project" value="UniProtKB-KW"/>
</dbReference>
<evidence type="ECO:0000256" key="2">
    <source>
        <dbReference type="ARBA" id="ARBA00022598"/>
    </source>
</evidence>
<evidence type="ECO:0000256" key="9">
    <source>
        <dbReference type="ARBA" id="ARBA00047890"/>
    </source>
</evidence>
<evidence type="ECO:0000256" key="8">
    <source>
        <dbReference type="ARBA" id="ARBA00039149"/>
    </source>
</evidence>
<evidence type="ECO:0000256" key="1">
    <source>
        <dbReference type="ARBA" id="ARBA00005061"/>
    </source>
</evidence>
<dbReference type="InterPro" id="IPR018317">
    <property type="entry name" value="QueC"/>
</dbReference>
<evidence type="ECO:0000256" key="5">
    <source>
        <dbReference type="ARBA" id="ARBA00022833"/>
    </source>
</evidence>
<keyword evidence="6" id="KW-0067">ATP-binding</keyword>
<proteinExistence type="inferred from homology"/>
<dbReference type="GeneID" id="77936994"/>
<organism evidence="10 11">
    <name type="scientific">Pseudomonas phage vB_PaeM_PS119XW</name>
    <dbReference type="NCBI Taxonomy" id="2601632"/>
    <lineage>
        <taxon>Viruses</taxon>
        <taxon>Duplodnaviria</taxon>
        <taxon>Heunggongvirae</taxon>
        <taxon>Uroviricota</taxon>
        <taxon>Caudoviricetes</taxon>
        <taxon>Chimalliviridae</taxon>
        <taxon>Pawinskivirus</taxon>
        <taxon>Pawinskivirus PS119XW</taxon>
    </lineage>
</organism>
<evidence type="ECO:0000313" key="11">
    <source>
        <dbReference type="Proteomes" id="UP000322144"/>
    </source>
</evidence>
<keyword evidence="4" id="KW-0547">Nucleotide-binding</keyword>
<name>A0A5C1K8W3_9CAUD</name>
<dbReference type="EMBL" id="MN103543">
    <property type="protein sequence ID" value="QEM41973.1"/>
    <property type="molecule type" value="Genomic_DNA"/>
</dbReference>
<keyword evidence="3" id="KW-0479">Metal-binding</keyword>
<dbReference type="GO" id="GO:0016874">
    <property type="term" value="F:ligase activity"/>
    <property type="evidence" value="ECO:0007669"/>
    <property type="project" value="UniProtKB-KW"/>
</dbReference>
<evidence type="ECO:0000256" key="7">
    <source>
        <dbReference type="ARBA" id="ARBA00037993"/>
    </source>
</evidence>
<comment type="similarity">
    <text evidence="7">Belongs to the QueC family.</text>
</comment>
<dbReference type="GO" id="GO:0005524">
    <property type="term" value="F:ATP binding"/>
    <property type="evidence" value="ECO:0007669"/>
    <property type="project" value="UniProtKB-KW"/>
</dbReference>
<dbReference type="InterPro" id="IPR014729">
    <property type="entry name" value="Rossmann-like_a/b/a_fold"/>
</dbReference>
<keyword evidence="2" id="KW-0436">Ligase</keyword>
<evidence type="ECO:0000256" key="4">
    <source>
        <dbReference type="ARBA" id="ARBA00022741"/>
    </source>
</evidence>
<dbReference type="KEGG" id="vg:77936994"/>
<evidence type="ECO:0000256" key="3">
    <source>
        <dbReference type="ARBA" id="ARBA00022723"/>
    </source>
</evidence>
<dbReference type="EC" id="6.3.4.20" evidence="8"/>
<keyword evidence="5" id="KW-0862">Zinc</keyword>
<dbReference type="RefSeq" id="YP_010660984.1">
    <property type="nucleotide sequence ID" value="NC_070882.1"/>
</dbReference>
<sequence>MNPLILFSGGLDSTYMLQQYLQKGSVDVMYINAGQDEEKMKLELRQRQVILEKFSEFYPYKVQAQYERLKSTQLQGDNTKWSQVAPWLFGALAIADSARHSKLMIGYVSDDGAYFGSHLRYIEDAWYNLQKVSCVNDPIPIEFPLLGMTKVDILRDLDKRVLNDIWICETPTNEKHCGKCKPCITMTRVLSDYKIRHKETVFATARRALIPHKFPVDRYPGPMDKDHNHYVFNMAGPDYYKIPRH</sequence>